<proteinExistence type="inferred from homology"/>
<feature type="region of interest" description="Disordered" evidence="8">
    <location>
        <begin position="1"/>
        <end position="32"/>
    </location>
</feature>
<feature type="compositionally biased region" description="Polar residues" evidence="8">
    <location>
        <begin position="323"/>
        <end position="333"/>
    </location>
</feature>
<dbReference type="InterPro" id="IPR040112">
    <property type="entry name" value="WetA"/>
</dbReference>
<dbReference type="STRING" id="1229662.W3X4B9"/>
<gene>
    <name evidence="9" type="ORF">PFICI_05990</name>
</gene>
<dbReference type="HOGENOM" id="CLU_020420_0_0_1"/>
<feature type="compositionally biased region" description="Polar residues" evidence="8">
    <location>
        <begin position="350"/>
        <end position="367"/>
    </location>
</feature>
<keyword evidence="3" id="KW-0749">Sporulation</keyword>
<dbReference type="GO" id="GO:0030435">
    <property type="term" value="P:sporulation resulting in formation of a cellular spore"/>
    <property type="evidence" value="ECO:0007669"/>
    <property type="project" value="UniProtKB-KW"/>
</dbReference>
<dbReference type="GO" id="GO:0048315">
    <property type="term" value="P:conidium formation"/>
    <property type="evidence" value="ECO:0007669"/>
    <property type="project" value="UniProtKB-KW"/>
</dbReference>
<protein>
    <recommendedName>
        <fullName evidence="2">Developmental regulatory protein wetA</fullName>
    </recommendedName>
</protein>
<dbReference type="OMA" id="DDKSGMF"/>
<evidence type="ECO:0000256" key="7">
    <source>
        <dbReference type="ARBA" id="ARBA00023321"/>
    </source>
</evidence>
<evidence type="ECO:0000256" key="2">
    <source>
        <dbReference type="ARBA" id="ARBA00015342"/>
    </source>
</evidence>
<organism evidence="9 10">
    <name type="scientific">Pestalotiopsis fici (strain W106-1 / CGMCC3.15140)</name>
    <dbReference type="NCBI Taxonomy" id="1229662"/>
    <lineage>
        <taxon>Eukaryota</taxon>
        <taxon>Fungi</taxon>
        <taxon>Dikarya</taxon>
        <taxon>Ascomycota</taxon>
        <taxon>Pezizomycotina</taxon>
        <taxon>Sordariomycetes</taxon>
        <taxon>Xylariomycetidae</taxon>
        <taxon>Amphisphaeriales</taxon>
        <taxon>Sporocadaceae</taxon>
        <taxon>Pestalotiopsis</taxon>
    </lineage>
</organism>
<dbReference type="Proteomes" id="UP000030651">
    <property type="component" value="Unassembled WGS sequence"/>
</dbReference>
<dbReference type="EMBL" id="KI912112">
    <property type="protein sequence ID" value="ETS80988.1"/>
    <property type="molecule type" value="Genomic_DNA"/>
</dbReference>
<evidence type="ECO:0000256" key="4">
    <source>
        <dbReference type="ARBA" id="ARBA00023015"/>
    </source>
</evidence>
<keyword evidence="5" id="KW-0010">Activator</keyword>
<dbReference type="RefSeq" id="XP_007832762.1">
    <property type="nucleotide sequence ID" value="XM_007834571.1"/>
</dbReference>
<dbReference type="AlphaFoldDB" id="W3X4B9"/>
<feature type="region of interest" description="Disordered" evidence="8">
    <location>
        <begin position="426"/>
        <end position="603"/>
    </location>
</feature>
<accession>W3X4B9</accession>
<dbReference type="OrthoDB" id="2575228at2759"/>
<dbReference type="PANTHER" id="PTHR22934">
    <property type="entry name" value="PROTEIN ESC1/WETA-RELATED"/>
    <property type="match status" value="1"/>
</dbReference>
<keyword evidence="10" id="KW-1185">Reference proteome</keyword>
<evidence type="ECO:0000313" key="10">
    <source>
        <dbReference type="Proteomes" id="UP000030651"/>
    </source>
</evidence>
<feature type="compositionally biased region" description="Gly residues" evidence="8">
    <location>
        <begin position="550"/>
        <end position="566"/>
    </location>
</feature>
<keyword evidence="4" id="KW-0805">Transcription regulation</keyword>
<dbReference type="GeneID" id="19271003"/>
<dbReference type="eggNOG" id="ENOG502S8IT">
    <property type="taxonomic scope" value="Eukaryota"/>
</dbReference>
<evidence type="ECO:0000256" key="1">
    <source>
        <dbReference type="ARBA" id="ARBA00008881"/>
    </source>
</evidence>
<dbReference type="InParanoid" id="W3X4B9"/>
<keyword evidence="6" id="KW-0804">Transcription</keyword>
<name>W3X4B9_PESFW</name>
<feature type="compositionally biased region" description="Basic residues" evidence="8">
    <location>
        <begin position="436"/>
        <end position="458"/>
    </location>
</feature>
<feature type="compositionally biased region" description="Low complexity" evidence="8">
    <location>
        <begin position="540"/>
        <end position="549"/>
    </location>
</feature>
<evidence type="ECO:0000313" key="9">
    <source>
        <dbReference type="EMBL" id="ETS80988.1"/>
    </source>
</evidence>
<evidence type="ECO:0000256" key="6">
    <source>
        <dbReference type="ARBA" id="ARBA00023163"/>
    </source>
</evidence>
<reference evidence="10" key="1">
    <citation type="journal article" date="2015" name="BMC Genomics">
        <title>Genomic and transcriptomic analysis of the endophytic fungus Pestalotiopsis fici reveals its lifestyle and high potential for synthesis of natural products.</title>
        <authorList>
            <person name="Wang X."/>
            <person name="Zhang X."/>
            <person name="Liu L."/>
            <person name="Xiang M."/>
            <person name="Wang W."/>
            <person name="Sun X."/>
            <person name="Che Y."/>
            <person name="Guo L."/>
            <person name="Liu G."/>
            <person name="Guo L."/>
            <person name="Wang C."/>
            <person name="Yin W.B."/>
            <person name="Stadler M."/>
            <person name="Zhang X."/>
            <person name="Liu X."/>
        </authorList>
    </citation>
    <scope>NUCLEOTIDE SEQUENCE [LARGE SCALE GENOMIC DNA]</scope>
    <source>
        <strain evidence="10">W106-1 / CGMCC3.15140</strain>
    </source>
</reference>
<evidence type="ECO:0000256" key="8">
    <source>
        <dbReference type="SAM" id="MobiDB-lite"/>
    </source>
</evidence>
<evidence type="ECO:0000256" key="5">
    <source>
        <dbReference type="ARBA" id="ARBA00023159"/>
    </source>
</evidence>
<evidence type="ECO:0000256" key="3">
    <source>
        <dbReference type="ARBA" id="ARBA00022969"/>
    </source>
</evidence>
<comment type="similarity">
    <text evidence="1">Belongs to the wetA family.</text>
</comment>
<dbReference type="PANTHER" id="PTHR22934:SF25">
    <property type="entry name" value="DEVELOPMENTAL REGULATORY PROTEIN WETA"/>
    <property type="match status" value="1"/>
</dbReference>
<feature type="region of interest" description="Disordered" evidence="8">
    <location>
        <begin position="45"/>
        <end position="73"/>
    </location>
</feature>
<sequence length="631" mass="68040">MASTTVRYQMDKEQRQQLPCWPDNGGLGDATTTENSFDEYVTFDPNDFLGDPQSPSAILEAPDDGVPNSSPNDQDIFPVLSSSSFAEDAACFDFPSSIPEQSLLLPAFLTGAEPVLGGAESISDSELLRLEGISIKSPREEIAEPVSPSLLLQPSPNKKSRFVESVYATFRRATGSSGPSRTHTAALDMFNADTIPQPHLPHGSYEYTTDPLDLKSEPIDNSGLPLSPPLTGKIPYSGSSFAANGAFVTGNIEDPFCDKIMAPHMGNDVSTPLSTPALKDDFFFPTTVSNLDPRSTKVCRLKQRNASSAEWPLDGIISDDSPRQWSATASSSYIPDNNALHSPSWWDINEPSTPSSQAPMPLLNNSGFHDGTASFEHNQSMHHQSELPYEYTPELSGLMIHMPQPRLPQAAVLSANIPEQLMTPTHHASAVQNSSHGHHSQHRGRYADHRHHLHRRPQPRAPSSGARHLHHGASMTSPRKPSLHRSGSRAMLVHREESVSPSPGSSGQQHHRPRRVASSSSLSVRKQRSWSRAPRTPNPSGRSHSSSFGGNSGSPGGGAGGGGGGVDFVNFTPSDKNLLMTGVAPSGSSKTKARREKEAADRRRRISEAAVKAVQAAGGDVDTLVMDDFVF</sequence>
<dbReference type="KEGG" id="pfy:PFICI_05990"/>
<feature type="region of interest" description="Disordered" evidence="8">
    <location>
        <begin position="313"/>
        <end position="333"/>
    </location>
</feature>
<feature type="region of interest" description="Disordered" evidence="8">
    <location>
        <begin position="345"/>
        <end position="385"/>
    </location>
</feature>
<keyword evidence="7" id="KW-0183">Conidiation</keyword>